<feature type="compositionally biased region" description="Low complexity" evidence="1">
    <location>
        <begin position="113"/>
        <end position="129"/>
    </location>
</feature>
<evidence type="ECO:0000256" key="1">
    <source>
        <dbReference type="SAM" id="MobiDB-lite"/>
    </source>
</evidence>
<proteinExistence type="predicted"/>
<dbReference type="EMBL" id="SRSC01000001">
    <property type="protein sequence ID" value="TGU74378.1"/>
    <property type="molecule type" value="Genomic_DNA"/>
</dbReference>
<accession>A0A4S1CKV2</accession>
<dbReference type="Proteomes" id="UP000306416">
    <property type="component" value="Unassembled WGS sequence"/>
</dbReference>
<gene>
    <name evidence="2" type="ORF">E4633_02625</name>
</gene>
<protein>
    <submittedName>
        <fullName evidence="2">DUF4124 domain-containing protein</fullName>
    </submittedName>
</protein>
<dbReference type="RefSeq" id="WP_135868710.1">
    <property type="nucleotide sequence ID" value="NZ_SRSC01000001.1"/>
</dbReference>
<sequence length="153" mass="15669">MLFTFSATAVSADIYTWKDNKGTRFYTNSLHEIPAKYLKKARVLDVATGKLGGLATAQPPAPAQPMASATARAPLALPAPATAQPAAPPTAAPSPEPAAAAAGQPATPPPGPAAAAQPQPAPQPQVTTPSSRRPTSFAERRAARRARINASDE</sequence>
<feature type="region of interest" description="Disordered" evidence="1">
    <location>
        <begin position="52"/>
        <end position="153"/>
    </location>
</feature>
<feature type="compositionally biased region" description="Pro residues" evidence="1">
    <location>
        <begin position="86"/>
        <end position="96"/>
    </location>
</feature>
<reference evidence="2 3" key="1">
    <citation type="submission" date="2019-04" db="EMBL/GenBank/DDBJ databases">
        <title>Geobacter oryzae sp. nov., ferric-reducing bacteria isolated from paddy soil.</title>
        <authorList>
            <person name="Xu Z."/>
            <person name="Masuda Y."/>
            <person name="Itoh H."/>
            <person name="Senoo K."/>
        </authorList>
    </citation>
    <scope>NUCLEOTIDE SEQUENCE [LARGE SCALE GENOMIC DNA]</scope>
    <source>
        <strain evidence="2 3">Red111</strain>
    </source>
</reference>
<organism evidence="2 3">
    <name type="scientific">Geomonas terrae</name>
    <dbReference type="NCBI Taxonomy" id="2562681"/>
    <lineage>
        <taxon>Bacteria</taxon>
        <taxon>Pseudomonadati</taxon>
        <taxon>Thermodesulfobacteriota</taxon>
        <taxon>Desulfuromonadia</taxon>
        <taxon>Geobacterales</taxon>
        <taxon>Geobacteraceae</taxon>
        <taxon>Geomonas</taxon>
    </lineage>
</organism>
<feature type="compositionally biased region" description="Low complexity" evidence="1">
    <location>
        <begin position="64"/>
        <end position="85"/>
    </location>
</feature>
<dbReference type="AlphaFoldDB" id="A0A4S1CKV2"/>
<keyword evidence="3" id="KW-1185">Reference proteome</keyword>
<evidence type="ECO:0000313" key="2">
    <source>
        <dbReference type="EMBL" id="TGU74378.1"/>
    </source>
</evidence>
<evidence type="ECO:0000313" key="3">
    <source>
        <dbReference type="Proteomes" id="UP000306416"/>
    </source>
</evidence>
<comment type="caution">
    <text evidence="2">The sequence shown here is derived from an EMBL/GenBank/DDBJ whole genome shotgun (WGS) entry which is preliminary data.</text>
</comment>
<name>A0A4S1CKV2_9BACT</name>